<keyword evidence="3 6" id="KW-1133">Transmembrane helix</keyword>
<dbReference type="GO" id="GO:0016020">
    <property type="term" value="C:membrane"/>
    <property type="evidence" value="ECO:0007669"/>
    <property type="project" value="UniProtKB-SubCell"/>
</dbReference>
<proteinExistence type="predicted"/>
<keyword evidence="4 6" id="KW-0472">Membrane</keyword>
<keyword evidence="8" id="KW-1185">Reference proteome</keyword>
<dbReference type="Proteomes" id="UP000738325">
    <property type="component" value="Unassembled WGS sequence"/>
</dbReference>
<feature type="compositionally biased region" description="Low complexity" evidence="5">
    <location>
        <begin position="51"/>
        <end position="65"/>
    </location>
</feature>
<evidence type="ECO:0000313" key="8">
    <source>
        <dbReference type="Proteomes" id="UP000738325"/>
    </source>
</evidence>
<evidence type="ECO:0000256" key="5">
    <source>
        <dbReference type="SAM" id="MobiDB-lite"/>
    </source>
</evidence>
<accession>A0A9P6RBK9</accession>
<comment type="caution">
    <text evidence="7">The sequence shown here is derived from an EMBL/GenBank/DDBJ whole genome shotgun (WGS) entry which is preliminary data.</text>
</comment>
<comment type="subcellular location">
    <subcellularLocation>
        <location evidence="1">Membrane</location>
        <topology evidence="1">Multi-pass membrane protein</topology>
    </subcellularLocation>
</comment>
<protein>
    <submittedName>
        <fullName evidence="7">Uncharacterized protein</fullName>
    </submittedName>
</protein>
<evidence type="ECO:0000256" key="1">
    <source>
        <dbReference type="ARBA" id="ARBA00004141"/>
    </source>
</evidence>
<dbReference type="OrthoDB" id="542931at2759"/>
<evidence type="ECO:0000256" key="6">
    <source>
        <dbReference type="SAM" id="Phobius"/>
    </source>
</evidence>
<dbReference type="EMBL" id="JAAAIP010000468">
    <property type="protein sequence ID" value="KAG0316628.1"/>
    <property type="molecule type" value="Genomic_DNA"/>
</dbReference>
<reference evidence="7" key="1">
    <citation type="journal article" date="2020" name="Fungal Divers.">
        <title>Resolving the Mortierellaceae phylogeny through synthesis of multi-gene phylogenetics and phylogenomics.</title>
        <authorList>
            <person name="Vandepol N."/>
            <person name="Liber J."/>
            <person name="Desiro A."/>
            <person name="Na H."/>
            <person name="Kennedy M."/>
            <person name="Barry K."/>
            <person name="Grigoriev I.V."/>
            <person name="Miller A.N."/>
            <person name="O'Donnell K."/>
            <person name="Stajich J.E."/>
            <person name="Bonito G."/>
        </authorList>
    </citation>
    <scope>NUCLEOTIDE SEQUENCE</scope>
    <source>
        <strain evidence="7">REB-010B</strain>
    </source>
</reference>
<name>A0A9P6RBK9_9FUNG</name>
<feature type="compositionally biased region" description="Low complexity" evidence="5">
    <location>
        <begin position="72"/>
        <end position="98"/>
    </location>
</feature>
<feature type="region of interest" description="Disordered" evidence="5">
    <location>
        <begin position="139"/>
        <end position="197"/>
    </location>
</feature>
<evidence type="ECO:0000313" key="7">
    <source>
        <dbReference type="EMBL" id="KAG0316628.1"/>
    </source>
</evidence>
<evidence type="ECO:0000256" key="4">
    <source>
        <dbReference type="ARBA" id="ARBA00023136"/>
    </source>
</evidence>
<dbReference type="AlphaFoldDB" id="A0A9P6RBK9"/>
<organism evidence="7 8">
    <name type="scientific">Dissophora globulifera</name>
    <dbReference type="NCBI Taxonomy" id="979702"/>
    <lineage>
        <taxon>Eukaryota</taxon>
        <taxon>Fungi</taxon>
        <taxon>Fungi incertae sedis</taxon>
        <taxon>Mucoromycota</taxon>
        <taxon>Mortierellomycotina</taxon>
        <taxon>Mortierellomycetes</taxon>
        <taxon>Mortierellales</taxon>
        <taxon>Mortierellaceae</taxon>
        <taxon>Dissophora</taxon>
    </lineage>
</organism>
<feature type="transmembrane region" description="Helical" evidence="6">
    <location>
        <begin position="13"/>
        <end position="34"/>
    </location>
</feature>
<gene>
    <name evidence="7" type="ORF">BGZ99_006767</name>
</gene>
<dbReference type="InterPro" id="IPR019185">
    <property type="entry name" value="Integral_membrane_SYS1-rel"/>
</dbReference>
<evidence type="ECO:0000256" key="3">
    <source>
        <dbReference type="ARBA" id="ARBA00022989"/>
    </source>
</evidence>
<sequence>MTTLYSDHLPTSFLWWALNGTTAGIMVFGGEYVCMQLEMEPILIGGGGGSSQASGSADVRNNARNNARRESVNTTNANSSINNNNNNEAGGSGSNSDSLSMQGAALSGTHYDEPYHGYGDESAGLLMDTLDSNKINADTSSAERGIPQKSRPNGDANVVRGGFAPGIRSSVLGDLARGRQRTSDGYNKVSATDADNR</sequence>
<dbReference type="Pfam" id="PF09801">
    <property type="entry name" value="SYS1"/>
    <property type="match status" value="1"/>
</dbReference>
<evidence type="ECO:0000256" key="2">
    <source>
        <dbReference type="ARBA" id="ARBA00022692"/>
    </source>
</evidence>
<feature type="region of interest" description="Disordered" evidence="5">
    <location>
        <begin position="47"/>
        <end position="102"/>
    </location>
</feature>
<keyword evidence="2 6" id="KW-0812">Transmembrane</keyword>